<comment type="caution">
    <text evidence="1">The sequence shown here is derived from an EMBL/GenBank/DDBJ whole genome shotgun (WGS) entry which is preliminary data.</text>
</comment>
<dbReference type="Gene3D" id="3.40.50.1000">
    <property type="entry name" value="HAD superfamily/HAD-like"/>
    <property type="match status" value="1"/>
</dbReference>
<dbReference type="AlphaFoldDB" id="A0A3A4AER4"/>
<dbReference type="PANTHER" id="PTHR43611">
    <property type="entry name" value="ALPHA-D-GLUCOSE 1-PHOSPHATE PHOSPHATASE"/>
    <property type="match status" value="1"/>
</dbReference>
<organism evidence="1 2">
    <name type="scientific">Bailinhaonella thermotolerans</name>
    <dbReference type="NCBI Taxonomy" id="1070861"/>
    <lineage>
        <taxon>Bacteria</taxon>
        <taxon>Bacillati</taxon>
        <taxon>Actinomycetota</taxon>
        <taxon>Actinomycetes</taxon>
        <taxon>Streptosporangiales</taxon>
        <taxon>Streptosporangiaceae</taxon>
        <taxon>Bailinhaonella</taxon>
    </lineage>
</organism>
<reference evidence="1 2" key="1">
    <citation type="submission" date="2018-09" db="EMBL/GenBank/DDBJ databases">
        <title>YIM 75507 draft genome.</title>
        <authorList>
            <person name="Tang S."/>
            <person name="Feng Y."/>
        </authorList>
    </citation>
    <scope>NUCLEOTIDE SEQUENCE [LARGE SCALE GENOMIC DNA]</scope>
    <source>
        <strain evidence="1 2">YIM 75507</strain>
    </source>
</reference>
<dbReference type="Proteomes" id="UP000265768">
    <property type="component" value="Unassembled WGS sequence"/>
</dbReference>
<protein>
    <submittedName>
        <fullName evidence="1">HAD family phosphatase</fullName>
    </submittedName>
</protein>
<dbReference type="EMBL" id="QZEY01000016">
    <property type="protein sequence ID" value="RJL24143.1"/>
    <property type="molecule type" value="Genomic_DNA"/>
</dbReference>
<dbReference type="PRINTS" id="PR00413">
    <property type="entry name" value="HADHALOGNASE"/>
</dbReference>
<gene>
    <name evidence="1" type="ORF">D5H75_30290</name>
</gene>
<dbReference type="InterPro" id="IPR006439">
    <property type="entry name" value="HAD-SF_hydro_IA"/>
</dbReference>
<dbReference type="CDD" id="cd02603">
    <property type="entry name" value="HAD_sEH-N_like"/>
    <property type="match status" value="1"/>
</dbReference>
<keyword evidence="2" id="KW-1185">Reference proteome</keyword>
<evidence type="ECO:0000313" key="2">
    <source>
        <dbReference type="Proteomes" id="UP000265768"/>
    </source>
</evidence>
<sequence>MISHPQPEDERRKLAAALGAEGEAAEAAFWEEYWRHRAEYDAGVITSEGYWAQVAGHVGVPAPTGVEIERLVALDVGSWLHPNEETLRVVRELVAADVAVALLSNAPHVLADVLDQIEWLSPFDPRLFSARLGVNKPDPEAYRAAAASLGVPPDHVVFVDDRPENVAGAEATGMRGLRFTEPAQLREALAGLLP</sequence>
<dbReference type="Pfam" id="PF00702">
    <property type="entry name" value="Hydrolase"/>
    <property type="match status" value="1"/>
</dbReference>
<dbReference type="InterPro" id="IPR036412">
    <property type="entry name" value="HAD-like_sf"/>
</dbReference>
<evidence type="ECO:0000313" key="1">
    <source>
        <dbReference type="EMBL" id="RJL24143.1"/>
    </source>
</evidence>
<dbReference type="NCBIfam" id="TIGR01509">
    <property type="entry name" value="HAD-SF-IA-v3"/>
    <property type="match status" value="1"/>
</dbReference>
<name>A0A3A4AER4_9ACTN</name>
<dbReference type="SUPFAM" id="SSF56784">
    <property type="entry name" value="HAD-like"/>
    <property type="match status" value="1"/>
</dbReference>
<accession>A0A3A4AER4</accession>
<proteinExistence type="predicted"/>
<dbReference type="InterPro" id="IPR023214">
    <property type="entry name" value="HAD_sf"/>
</dbReference>
<dbReference type="PANTHER" id="PTHR43611:SF3">
    <property type="entry name" value="FLAVIN MONONUCLEOTIDE HYDROLASE 1, CHLOROPLATIC"/>
    <property type="match status" value="1"/>
</dbReference>